<gene>
    <name evidence="4" type="ORF">HUK82_08570</name>
</gene>
<name>A0A850PEC6_9PROT</name>
<evidence type="ECO:0000256" key="2">
    <source>
        <dbReference type="ARBA" id="ARBA00023315"/>
    </source>
</evidence>
<accession>A0A850PEC6</accession>
<dbReference type="CDD" id="cd04301">
    <property type="entry name" value="NAT_SF"/>
    <property type="match status" value="1"/>
</dbReference>
<evidence type="ECO:0000313" key="4">
    <source>
        <dbReference type="EMBL" id="NVN40616.1"/>
    </source>
</evidence>
<dbReference type="Pfam" id="PF00583">
    <property type="entry name" value="Acetyltransf_1"/>
    <property type="match status" value="1"/>
</dbReference>
<dbReference type="Gene3D" id="3.40.630.30">
    <property type="match status" value="1"/>
</dbReference>
<dbReference type="InterPro" id="IPR000182">
    <property type="entry name" value="GNAT_dom"/>
</dbReference>
<comment type="caution">
    <text evidence="4">The sequence shown here is derived from an EMBL/GenBank/DDBJ whole genome shotgun (WGS) entry which is preliminary data.</text>
</comment>
<keyword evidence="5" id="KW-1185">Reference proteome</keyword>
<evidence type="ECO:0000313" key="5">
    <source>
        <dbReference type="Proteomes" id="UP000585665"/>
    </source>
</evidence>
<dbReference type="PANTHER" id="PTHR43877:SF5">
    <property type="entry name" value="BLL8307 PROTEIN"/>
    <property type="match status" value="1"/>
</dbReference>
<evidence type="ECO:0000259" key="3">
    <source>
        <dbReference type="PROSITE" id="PS51186"/>
    </source>
</evidence>
<proteinExistence type="predicted"/>
<reference evidence="4 5" key="1">
    <citation type="submission" date="2020-06" db="EMBL/GenBank/DDBJ databases">
        <title>Description of novel acetic acid bacteria.</title>
        <authorList>
            <person name="Sombolestani A."/>
        </authorList>
    </citation>
    <scope>NUCLEOTIDE SEQUENCE [LARGE SCALE GENOMIC DNA]</scope>
    <source>
        <strain evidence="4 5">LMG 27010</strain>
    </source>
</reference>
<dbReference type="GO" id="GO:0016747">
    <property type="term" value="F:acyltransferase activity, transferring groups other than amino-acyl groups"/>
    <property type="evidence" value="ECO:0007669"/>
    <property type="project" value="InterPro"/>
</dbReference>
<dbReference type="Proteomes" id="UP000585665">
    <property type="component" value="Unassembled WGS sequence"/>
</dbReference>
<dbReference type="InterPro" id="IPR050832">
    <property type="entry name" value="Bact_Acetyltransf"/>
</dbReference>
<sequence length="158" mass="17049">MCDLPTPPVIRPADFDDPATRDLLALHLSGMHANTPSAYVFALDLNGLQAPDMAVWTAWFGDTIAGVGALRTLATDAGEIKSMRTHPDCLRRGVGRALLAHIVTAAQDKGMTRLSLETGRGAAFEPAIALYRRFGFVEGAPFGGYEAGPFSRFFHRTM</sequence>
<dbReference type="InterPro" id="IPR016181">
    <property type="entry name" value="Acyl_CoA_acyltransferase"/>
</dbReference>
<protein>
    <submittedName>
        <fullName evidence="4">GNAT family N-acetyltransferase</fullName>
    </submittedName>
</protein>
<keyword evidence="2" id="KW-0012">Acyltransferase</keyword>
<dbReference type="SUPFAM" id="SSF55729">
    <property type="entry name" value="Acyl-CoA N-acyltransferases (Nat)"/>
    <property type="match status" value="1"/>
</dbReference>
<evidence type="ECO:0000256" key="1">
    <source>
        <dbReference type="ARBA" id="ARBA00022679"/>
    </source>
</evidence>
<dbReference type="PANTHER" id="PTHR43877">
    <property type="entry name" value="AMINOALKYLPHOSPHONATE N-ACETYLTRANSFERASE-RELATED-RELATED"/>
    <property type="match status" value="1"/>
</dbReference>
<dbReference type="EMBL" id="JABXXR010000054">
    <property type="protein sequence ID" value="NVN40616.1"/>
    <property type="molecule type" value="Genomic_DNA"/>
</dbReference>
<feature type="domain" description="N-acetyltransferase" evidence="3">
    <location>
        <begin position="8"/>
        <end position="158"/>
    </location>
</feature>
<organism evidence="4 5">
    <name type="scientific">Ameyamaea chiangmaiensis</name>
    <dbReference type="NCBI Taxonomy" id="442969"/>
    <lineage>
        <taxon>Bacteria</taxon>
        <taxon>Pseudomonadati</taxon>
        <taxon>Pseudomonadota</taxon>
        <taxon>Alphaproteobacteria</taxon>
        <taxon>Acetobacterales</taxon>
        <taxon>Acetobacteraceae</taxon>
        <taxon>Ameyamaea</taxon>
    </lineage>
</organism>
<keyword evidence="1 4" id="KW-0808">Transferase</keyword>
<dbReference type="PROSITE" id="PS51186">
    <property type="entry name" value="GNAT"/>
    <property type="match status" value="1"/>
</dbReference>
<dbReference type="AlphaFoldDB" id="A0A850PEC6"/>